<sequence length="322" mass="35444">MRSSTTSDVCFRVSAPSAYGDVAPLVLTMPEEEPSPCPHVAEGMPGCTQPTEEDLRALRHAAHGGQPSVLQAPLDLVERIRYRWMVGHHAAFGVWQLQTRCLQAIADSPAPTTDDVHTAARLFDAYSLLFLYTGSCSAEHYAATVRAEMMACNAAFSGKWARDYEPVMLALRGIRNKHPESVIAPLTSAAKRNHRLHMAVAKKLVPNGASLLREAGHHPGHAPTGAERDVFDAFFQVQRRTLCRRAFAAQLVRRFAQVMCDIAAHRLSDPASAPARQDAIPAPRDAALRDAFEQFEEDAGDLLLRISEIVISQQVSLPRQRR</sequence>
<accession>A0A4R4YAR1</accession>
<evidence type="ECO:0000313" key="2">
    <source>
        <dbReference type="Proteomes" id="UP000294947"/>
    </source>
</evidence>
<proteinExistence type="predicted"/>
<dbReference type="Proteomes" id="UP000294947">
    <property type="component" value="Unassembled WGS sequence"/>
</dbReference>
<protein>
    <submittedName>
        <fullName evidence="1">Uncharacterized protein</fullName>
    </submittedName>
</protein>
<evidence type="ECO:0000313" key="1">
    <source>
        <dbReference type="EMBL" id="TDD40924.1"/>
    </source>
</evidence>
<dbReference type="EMBL" id="SMKW01000065">
    <property type="protein sequence ID" value="TDD40924.1"/>
    <property type="molecule type" value="Genomic_DNA"/>
</dbReference>
<keyword evidence="2" id="KW-1185">Reference proteome</keyword>
<organism evidence="1 2">
    <name type="scientific">Saccharopolyspora elongata</name>
    <dbReference type="NCBI Taxonomy" id="2530387"/>
    <lineage>
        <taxon>Bacteria</taxon>
        <taxon>Bacillati</taxon>
        <taxon>Actinomycetota</taxon>
        <taxon>Actinomycetes</taxon>
        <taxon>Pseudonocardiales</taxon>
        <taxon>Pseudonocardiaceae</taxon>
        <taxon>Saccharopolyspora</taxon>
    </lineage>
</organism>
<dbReference type="AlphaFoldDB" id="A0A4R4YAR1"/>
<reference evidence="1 2" key="1">
    <citation type="submission" date="2019-03" db="EMBL/GenBank/DDBJ databases">
        <title>Draft genome sequences of novel Actinobacteria.</title>
        <authorList>
            <person name="Sahin N."/>
            <person name="Ay H."/>
            <person name="Saygin H."/>
        </authorList>
    </citation>
    <scope>NUCLEOTIDE SEQUENCE [LARGE SCALE GENOMIC DNA]</scope>
    <source>
        <strain evidence="1 2">7K502</strain>
    </source>
</reference>
<name>A0A4R4YAR1_9PSEU</name>
<gene>
    <name evidence="1" type="ORF">E1288_34335</name>
</gene>
<comment type="caution">
    <text evidence="1">The sequence shown here is derived from an EMBL/GenBank/DDBJ whole genome shotgun (WGS) entry which is preliminary data.</text>
</comment>